<reference evidence="3" key="1">
    <citation type="submission" date="2021-12" db="EMBL/GenBank/DDBJ databases">
        <authorList>
            <person name="Lee J.-H."/>
            <person name="Kim S.-B."/>
        </authorList>
    </citation>
    <scope>NUCLEOTIDE SEQUENCE</scope>
    <source>
        <strain evidence="3">NR30</strain>
    </source>
</reference>
<proteinExistence type="predicted"/>
<dbReference type="EMBL" id="JAJSBI010000031">
    <property type="protein sequence ID" value="MCD9879718.1"/>
    <property type="molecule type" value="Genomic_DNA"/>
</dbReference>
<evidence type="ECO:0000313" key="4">
    <source>
        <dbReference type="Proteomes" id="UP001108029"/>
    </source>
</evidence>
<dbReference type="SUPFAM" id="SSF49785">
    <property type="entry name" value="Galactose-binding domain-like"/>
    <property type="match status" value="1"/>
</dbReference>
<sequence length="139" mass="14914">MTGAKGYTSTDFSSADVSTNPMWVEIDLGADTDLDAAHLFPRTDTPAEGGGTAGFPVDFTLQTRTDGGTTYTTARTVTGEPNPNGAAQTYTLTSANVHYLRLTATKLGKSAADEATRYRLQLAEIRVVWQRPRAEPRTA</sequence>
<evidence type="ECO:0000259" key="2">
    <source>
        <dbReference type="PROSITE" id="PS50022"/>
    </source>
</evidence>
<accession>A0A9Q3Z9G8</accession>
<protein>
    <submittedName>
        <fullName evidence="3">Discoidin domain-containing protein</fullName>
    </submittedName>
</protein>
<comment type="caution">
    <text evidence="3">The sequence shown here is derived from an EMBL/GenBank/DDBJ whole genome shotgun (WGS) entry which is preliminary data.</text>
</comment>
<dbReference type="Proteomes" id="UP001108029">
    <property type="component" value="Unassembled WGS sequence"/>
</dbReference>
<evidence type="ECO:0000256" key="1">
    <source>
        <dbReference type="SAM" id="MobiDB-lite"/>
    </source>
</evidence>
<gene>
    <name evidence="3" type="ORF">LJ657_40330</name>
</gene>
<feature type="domain" description="F5/8 type C" evidence="2">
    <location>
        <begin position="1"/>
        <end position="125"/>
    </location>
</feature>
<dbReference type="Gene3D" id="2.60.120.260">
    <property type="entry name" value="Galactose-binding domain-like"/>
    <property type="match status" value="1"/>
</dbReference>
<dbReference type="InterPro" id="IPR000421">
    <property type="entry name" value="FA58C"/>
</dbReference>
<feature type="region of interest" description="Disordered" evidence="1">
    <location>
        <begin position="40"/>
        <end position="64"/>
    </location>
</feature>
<organism evidence="3 4">
    <name type="scientific">Streptomyces guryensis</name>
    <dbReference type="NCBI Taxonomy" id="2886947"/>
    <lineage>
        <taxon>Bacteria</taxon>
        <taxon>Bacillati</taxon>
        <taxon>Actinomycetota</taxon>
        <taxon>Actinomycetes</taxon>
        <taxon>Kitasatosporales</taxon>
        <taxon>Streptomycetaceae</taxon>
        <taxon>Streptomyces</taxon>
    </lineage>
</organism>
<dbReference type="InterPro" id="IPR008979">
    <property type="entry name" value="Galactose-bd-like_sf"/>
</dbReference>
<name>A0A9Q3Z9G8_9ACTN</name>
<dbReference type="AlphaFoldDB" id="A0A9Q3Z9G8"/>
<dbReference type="Pfam" id="PF00754">
    <property type="entry name" value="F5_F8_type_C"/>
    <property type="match status" value="1"/>
</dbReference>
<keyword evidence="4" id="KW-1185">Reference proteome</keyword>
<evidence type="ECO:0000313" key="3">
    <source>
        <dbReference type="EMBL" id="MCD9879718.1"/>
    </source>
</evidence>
<dbReference type="PROSITE" id="PS50022">
    <property type="entry name" value="FA58C_3"/>
    <property type="match status" value="1"/>
</dbReference>